<keyword evidence="3" id="KW-1185">Reference proteome</keyword>
<protein>
    <recommendedName>
        <fullName evidence="4">Zinc finger GRF-type domain-containing protein</fullName>
    </recommendedName>
</protein>
<comment type="caution">
    <text evidence="2">The sequence shown here is derived from an EMBL/GenBank/DDBJ whole genome shotgun (WGS) entry which is preliminary data.</text>
</comment>
<proteinExistence type="predicted"/>
<keyword evidence="1" id="KW-1133">Transmembrane helix</keyword>
<evidence type="ECO:0000313" key="2">
    <source>
        <dbReference type="EMBL" id="GKU85757.1"/>
    </source>
</evidence>
<organism evidence="2 3">
    <name type="scientific">Rubroshorea leprosula</name>
    <dbReference type="NCBI Taxonomy" id="152421"/>
    <lineage>
        <taxon>Eukaryota</taxon>
        <taxon>Viridiplantae</taxon>
        <taxon>Streptophyta</taxon>
        <taxon>Embryophyta</taxon>
        <taxon>Tracheophyta</taxon>
        <taxon>Spermatophyta</taxon>
        <taxon>Magnoliopsida</taxon>
        <taxon>eudicotyledons</taxon>
        <taxon>Gunneridae</taxon>
        <taxon>Pentapetalae</taxon>
        <taxon>rosids</taxon>
        <taxon>malvids</taxon>
        <taxon>Malvales</taxon>
        <taxon>Dipterocarpaceae</taxon>
        <taxon>Rubroshorea</taxon>
    </lineage>
</organism>
<dbReference type="Proteomes" id="UP001054252">
    <property type="component" value="Unassembled WGS sequence"/>
</dbReference>
<evidence type="ECO:0000256" key="1">
    <source>
        <dbReference type="SAM" id="Phobius"/>
    </source>
</evidence>
<dbReference type="EMBL" id="BPVZ01000001">
    <property type="protein sequence ID" value="GKU85757.1"/>
    <property type="molecule type" value="Genomic_DNA"/>
</dbReference>
<sequence>MESSSNSGTRPCRASADASDGAMVRTVVRDVGLVEHNYEGPQMYCECGFKAPRWTSWRPWSIGRRFYGCRHFLNEDLKCPYFVWHDLELSHKRAIELLKLLIIEKKALTIENSVLRRQVRNRVNGGAIVESSHTISTTDEDTIQKLDEVIEKTVANAVNDIIERKFDVLIAASVGVELKILMVHIVFGVFVLMVVYLMFWVLF</sequence>
<feature type="transmembrane region" description="Helical" evidence="1">
    <location>
        <begin position="180"/>
        <end position="202"/>
    </location>
</feature>
<gene>
    <name evidence="2" type="ORF">SLEP1_g382</name>
</gene>
<dbReference type="PANTHER" id="PTHR33248">
    <property type="entry name" value="ZINC ION-BINDING PROTEIN"/>
    <property type="match status" value="1"/>
</dbReference>
<keyword evidence="1" id="KW-0812">Transmembrane</keyword>
<reference evidence="2 3" key="1">
    <citation type="journal article" date="2021" name="Commun. Biol.">
        <title>The genome of Shorea leprosula (Dipterocarpaceae) highlights the ecological relevance of drought in aseasonal tropical rainforests.</title>
        <authorList>
            <person name="Ng K.K.S."/>
            <person name="Kobayashi M.J."/>
            <person name="Fawcett J.A."/>
            <person name="Hatakeyama M."/>
            <person name="Paape T."/>
            <person name="Ng C.H."/>
            <person name="Ang C.C."/>
            <person name="Tnah L.H."/>
            <person name="Lee C.T."/>
            <person name="Nishiyama T."/>
            <person name="Sese J."/>
            <person name="O'Brien M.J."/>
            <person name="Copetti D."/>
            <person name="Mohd Noor M.I."/>
            <person name="Ong R.C."/>
            <person name="Putra M."/>
            <person name="Sireger I.Z."/>
            <person name="Indrioko S."/>
            <person name="Kosugi Y."/>
            <person name="Izuno A."/>
            <person name="Isagi Y."/>
            <person name="Lee S.L."/>
            <person name="Shimizu K.K."/>
        </authorList>
    </citation>
    <scope>NUCLEOTIDE SEQUENCE [LARGE SCALE GENOMIC DNA]</scope>
    <source>
        <strain evidence="2">214</strain>
    </source>
</reference>
<evidence type="ECO:0000313" key="3">
    <source>
        <dbReference type="Proteomes" id="UP001054252"/>
    </source>
</evidence>
<evidence type="ECO:0008006" key="4">
    <source>
        <dbReference type="Google" id="ProtNLM"/>
    </source>
</evidence>
<accession>A0AAV5HJ22</accession>
<dbReference type="AlphaFoldDB" id="A0AAV5HJ22"/>
<name>A0AAV5HJ22_9ROSI</name>
<keyword evidence="1" id="KW-0472">Membrane</keyword>